<evidence type="ECO:0000256" key="6">
    <source>
        <dbReference type="ARBA" id="ARBA00023136"/>
    </source>
</evidence>
<evidence type="ECO:0000313" key="11">
    <source>
        <dbReference type="EMBL" id="KFD46051.1"/>
    </source>
</evidence>
<dbReference type="GO" id="GO:0006457">
    <property type="term" value="P:protein folding"/>
    <property type="evidence" value="ECO:0007669"/>
    <property type="project" value="InterPro"/>
</dbReference>
<evidence type="ECO:0000256" key="2">
    <source>
        <dbReference type="ARBA" id="ARBA00010983"/>
    </source>
</evidence>
<feature type="region of interest" description="Disordered" evidence="10">
    <location>
        <begin position="302"/>
        <end position="341"/>
    </location>
</feature>
<keyword evidence="12" id="KW-1185">Reference proteome</keyword>
<comment type="subcellular location">
    <subcellularLocation>
        <location evidence="1">Endoplasmic reticulum membrane</location>
        <topology evidence="1">Single-pass type I membrane protein</topology>
    </subcellularLocation>
</comment>
<evidence type="ECO:0000256" key="9">
    <source>
        <dbReference type="RuleBase" id="RU362126"/>
    </source>
</evidence>
<keyword evidence="3 9" id="KW-0812">Transmembrane</keyword>
<dbReference type="PANTHER" id="PTHR11073">
    <property type="entry name" value="CALRETICULIN AND CALNEXIN"/>
    <property type="match status" value="1"/>
</dbReference>
<keyword evidence="4 9" id="KW-0256">Endoplasmic reticulum</keyword>
<accession>A0A085LM55</accession>
<dbReference type="GO" id="GO:0036503">
    <property type="term" value="P:ERAD pathway"/>
    <property type="evidence" value="ECO:0007669"/>
    <property type="project" value="TreeGrafter"/>
</dbReference>
<dbReference type="PROSITE" id="PS00803">
    <property type="entry name" value="CALRETICULIN_1"/>
    <property type="match status" value="1"/>
</dbReference>
<evidence type="ECO:0000256" key="3">
    <source>
        <dbReference type="ARBA" id="ARBA00022692"/>
    </source>
</evidence>
<organism evidence="11 12">
    <name type="scientific">Trichuris suis</name>
    <name type="common">pig whipworm</name>
    <dbReference type="NCBI Taxonomy" id="68888"/>
    <lineage>
        <taxon>Eukaryota</taxon>
        <taxon>Metazoa</taxon>
        <taxon>Ecdysozoa</taxon>
        <taxon>Nematoda</taxon>
        <taxon>Enoplea</taxon>
        <taxon>Dorylaimia</taxon>
        <taxon>Trichinellida</taxon>
        <taxon>Trichuridae</taxon>
        <taxon>Trichuris</taxon>
    </lineage>
</organism>
<sequence length="637" mass="71749">MRSGIVNSKLIVLETMSLFAVLLLFGIAAFSCCTVSAEKEKVEVALSSGNGFMKISVLKFFMPLFQLKPIPYETPPIPLSAYFGDAFPTTSGIGSSHSRWVPTKAVKLGESSDATPYNGVWEIGLPQDVLLSNDYGLIMKSAARHHAISSKLDRIFKFESAPLVLQYDVKFQEMMECGGGYVKLISHSKNVDLSQFNDKTSFTIMFGPDKCGPNAKVHLIIRLENPITGKYKEHSAPQSTQSLGQYFQDKKTHLFTLGGLSVIVEALFATKLFPVINPDDKYYVYVDQREIMRGDLRKTLEPSVIPPSEIDDPMDTKPEEWDEREKIPDPNAVKPDDWDETQPEFIEDKDAVKPADWYEDEPEFIPDPEAKKPSDWDEDLDGKWEPPVIANPKCKTGSGCGTWSPPQKKNPLYKGKWKPPLVNNPNYKGQWKPRKIANPDYFELQNVFKELEPISAVGLELWTITPDVLFDNFLITNSKSDADAFAMHTWYAKQTAESSRDENISFIRRMINAAEAKPWLWAVYIIVLLLPVGVILFWCFGTSKKSISEFKKTDEPTEEGDSEEEGEEPTELNSSSSRGAVSREMEPSYSSDSDKNEESMLTGESEGFEKTESPGTASDTEEKSSPRLIRRQIRRED</sequence>
<evidence type="ECO:0000256" key="8">
    <source>
        <dbReference type="PIRSR" id="PIRSR601580-3"/>
    </source>
</evidence>
<dbReference type="EMBL" id="KL363398">
    <property type="protein sequence ID" value="KFD46051.1"/>
    <property type="molecule type" value="Genomic_DNA"/>
</dbReference>
<dbReference type="GO" id="GO:0051082">
    <property type="term" value="F:unfolded protein binding"/>
    <property type="evidence" value="ECO:0007669"/>
    <property type="project" value="InterPro"/>
</dbReference>
<feature type="compositionally biased region" description="Basic residues" evidence="10">
    <location>
        <begin position="628"/>
        <end position="637"/>
    </location>
</feature>
<dbReference type="GO" id="GO:0005789">
    <property type="term" value="C:endoplasmic reticulum membrane"/>
    <property type="evidence" value="ECO:0007669"/>
    <property type="project" value="UniProtKB-SubCell"/>
</dbReference>
<dbReference type="InterPro" id="IPR018124">
    <property type="entry name" value="Calret/calnex_CS"/>
</dbReference>
<evidence type="ECO:0000313" key="12">
    <source>
        <dbReference type="Proteomes" id="UP000030764"/>
    </source>
</evidence>
<keyword evidence="5 9" id="KW-1133">Transmembrane helix</keyword>
<evidence type="ECO:0000256" key="7">
    <source>
        <dbReference type="ARBA" id="ARBA00023186"/>
    </source>
</evidence>
<dbReference type="InterPro" id="IPR009033">
    <property type="entry name" value="Calreticulin/calnexin_P_dom_sf"/>
</dbReference>
<feature type="compositionally biased region" description="Basic and acidic residues" evidence="10">
    <location>
        <begin position="314"/>
        <end position="328"/>
    </location>
</feature>
<keyword evidence="8" id="KW-1015">Disulfide bond</keyword>
<proteinExistence type="inferred from homology"/>
<name>A0A085LM55_9BILA</name>
<dbReference type="AlphaFoldDB" id="A0A085LM55"/>
<keyword evidence="6 9" id="KW-0472">Membrane</keyword>
<dbReference type="Gene3D" id="2.10.250.10">
    <property type="entry name" value="Calreticulin/calnexin, P domain"/>
    <property type="match status" value="1"/>
</dbReference>
<feature type="region of interest" description="Disordered" evidence="10">
    <location>
        <begin position="549"/>
        <end position="637"/>
    </location>
</feature>
<evidence type="ECO:0008006" key="13">
    <source>
        <dbReference type="Google" id="ProtNLM"/>
    </source>
</evidence>
<feature type="disulfide bond" evidence="8">
    <location>
        <begin position="177"/>
        <end position="211"/>
    </location>
</feature>
<dbReference type="GO" id="GO:0005509">
    <property type="term" value="F:calcium ion binding"/>
    <property type="evidence" value="ECO:0007669"/>
    <property type="project" value="InterPro"/>
</dbReference>
<dbReference type="PRINTS" id="PR00626">
    <property type="entry name" value="CALRETICULIN"/>
</dbReference>
<dbReference type="PANTHER" id="PTHR11073:SF1">
    <property type="entry name" value="CALNEXIN 14D-RELATED"/>
    <property type="match status" value="1"/>
</dbReference>
<feature type="region of interest" description="Disordered" evidence="10">
    <location>
        <begin position="359"/>
        <end position="407"/>
    </location>
</feature>
<feature type="compositionally biased region" description="Acidic residues" evidence="10">
    <location>
        <begin position="556"/>
        <end position="570"/>
    </location>
</feature>
<evidence type="ECO:0000256" key="4">
    <source>
        <dbReference type="ARBA" id="ARBA00022824"/>
    </source>
</evidence>
<dbReference type="FunFam" id="2.10.250.10:FF:000001">
    <property type="entry name" value="Calnexin homolog"/>
    <property type="match status" value="1"/>
</dbReference>
<reference evidence="11 12" key="1">
    <citation type="journal article" date="2014" name="Nat. Genet.">
        <title>Genome and transcriptome of the porcine whipworm Trichuris suis.</title>
        <authorList>
            <person name="Jex A.R."/>
            <person name="Nejsum P."/>
            <person name="Schwarz E.M."/>
            <person name="Hu L."/>
            <person name="Young N.D."/>
            <person name="Hall R.S."/>
            <person name="Korhonen P.K."/>
            <person name="Liao S."/>
            <person name="Thamsborg S."/>
            <person name="Xia J."/>
            <person name="Xu P."/>
            <person name="Wang S."/>
            <person name="Scheerlinck J.P."/>
            <person name="Hofmann A."/>
            <person name="Sternberg P.W."/>
            <person name="Wang J."/>
            <person name="Gasser R.B."/>
        </authorList>
    </citation>
    <scope>NUCLEOTIDE SEQUENCE [LARGE SCALE GENOMIC DNA]</scope>
    <source>
        <strain evidence="11">DCEP-RM93M</strain>
    </source>
</reference>
<evidence type="ECO:0000256" key="1">
    <source>
        <dbReference type="ARBA" id="ARBA00004115"/>
    </source>
</evidence>
<feature type="compositionally biased region" description="Basic and acidic residues" evidence="10">
    <location>
        <begin position="581"/>
        <end position="598"/>
    </location>
</feature>
<evidence type="ECO:0000256" key="10">
    <source>
        <dbReference type="SAM" id="MobiDB-lite"/>
    </source>
</evidence>
<dbReference type="SUPFAM" id="SSF63887">
    <property type="entry name" value="P-domain of calnexin/calreticulin"/>
    <property type="match status" value="1"/>
</dbReference>
<dbReference type="Proteomes" id="UP000030764">
    <property type="component" value="Unassembled WGS sequence"/>
</dbReference>
<comment type="similarity">
    <text evidence="2 9">Belongs to the calreticulin family.</text>
</comment>
<dbReference type="InterPro" id="IPR001580">
    <property type="entry name" value="Calret/calnex"/>
</dbReference>
<keyword evidence="7 9" id="KW-0143">Chaperone</keyword>
<dbReference type="PROSITE" id="PS00804">
    <property type="entry name" value="CALRETICULIN_2"/>
    <property type="match status" value="1"/>
</dbReference>
<feature type="transmembrane region" description="Helical" evidence="9">
    <location>
        <begin position="519"/>
        <end position="541"/>
    </location>
</feature>
<dbReference type="SUPFAM" id="SSF49899">
    <property type="entry name" value="Concanavalin A-like lectins/glucanases"/>
    <property type="match status" value="1"/>
</dbReference>
<dbReference type="PROSITE" id="PS51257">
    <property type="entry name" value="PROKAR_LIPOPROTEIN"/>
    <property type="match status" value="1"/>
</dbReference>
<gene>
    <name evidence="11" type="ORF">M513_13075</name>
</gene>
<dbReference type="Pfam" id="PF00262">
    <property type="entry name" value="Calreticulin"/>
    <property type="match status" value="1"/>
</dbReference>
<evidence type="ECO:0000256" key="5">
    <source>
        <dbReference type="ARBA" id="ARBA00022989"/>
    </source>
</evidence>
<dbReference type="InterPro" id="IPR013320">
    <property type="entry name" value="ConA-like_dom_sf"/>
</dbReference>
<protein>
    <recommendedName>
        <fullName evidence="13">Calreticulin family protein</fullName>
    </recommendedName>
</protein>
<dbReference type="Gene3D" id="2.60.120.200">
    <property type="match status" value="1"/>
</dbReference>